<dbReference type="Pfam" id="PF03724">
    <property type="entry name" value="META"/>
    <property type="match status" value="1"/>
</dbReference>
<name>A0ABT4VE71_9HELI</name>
<proteinExistence type="predicted"/>
<dbReference type="PROSITE" id="PS51257">
    <property type="entry name" value="PROKAR_LIPOPROTEIN"/>
    <property type="match status" value="1"/>
</dbReference>
<dbReference type="EMBL" id="JAQHXR010000002">
    <property type="protein sequence ID" value="MDA3969007.1"/>
    <property type="molecule type" value="Genomic_DNA"/>
</dbReference>
<reference evidence="2 3" key="1">
    <citation type="submission" date="2023-01" db="EMBL/GenBank/DDBJ databases">
        <title>Description of Helicobacter ibis sp. nov. isolated from faecal droppings of black-faced ibis (Theristicus melanopis).</title>
        <authorList>
            <person name="Lopez-Cantillo M."/>
            <person name="Vidal-Veuthey B."/>
            <person name="Mella A."/>
            <person name="De La Haba R."/>
            <person name="Collado L."/>
        </authorList>
    </citation>
    <scope>NUCLEOTIDE SEQUENCE [LARGE SCALE GENOMIC DNA]</scope>
    <source>
        <strain evidence="2 3">A82</strain>
    </source>
</reference>
<dbReference type="InterPro" id="IPR005184">
    <property type="entry name" value="DUF306_Meta_HslJ"/>
</dbReference>
<keyword evidence="3" id="KW-1185">Reference proteome</keyword>
<evidence type="ECO:0000313" key="2">
    <source>
        <dbReference type="EMBL" id="MDA3969007.1"/>
    </source>
</evidence>
<sequence>MKNIVVSLAVVGAVMFSGCSLKSDLKQDEASVNNVGQYNFDEILKQKEKWKIDTYKVGDKTTFLNYKNSEDFYLSFKEGKVVGKAGCNHFFAEYKIEGNKFEVSHAGMTRMMCEEKLVQIENEIVGNLTNNTSVIEKLNDGGISFKNEKLYLEIK</sequence>
<gene>
    <name evidence="2" type="ORF">PF021_04880</name>
</gene>
<dbReference type="Gene3D" id="2.40.128.270">
    <property type="match status" value="1"/>
</dbReference>
<feature type="domain" description="DUF306" evidence="1">
    <location>
        <begin position="48"/>
        <end position="134"/>
    </location>
</feature>
<protein>
    <submittedName>
        <fullName evidence="2">META domain-containing protein</fullName>
    </submittedName>
</protein>
<accession>A0ABT4VE71</accession>
<dbReference type="InterPro" id="IPR038670">
    <property type="entry name" value="HslJ-like_sf"/>
</dbReference>
<dbReference type="PANTHER" id="PTHR35535">
    <property type="entry name" value="HEAT SHOCK PROTEIN HSLJ"/>
    <property type="match status" value="1"/>
</dbReference>
<dbReference type="Proteomes" id="UP001210261">
    <property type="component" value="Unassembled WGS sequence"/>
</dbReference>
<evidence type="ECO:0000259" key="1">
    <source>
        <dbReference type="Pfam" id="PF03724"/>
    </source>
</evidence>
<comment type="caution">
    <text evidence="2">The sequence shown here is derived from an EMBL/GenBank/DDBJ whole genome shotgun (WGS) entry which is preliminary data.</text>
</comment>
<dbReference type="PANTHER" id="PTHR35535:SF1">
    <property type="entry name" value="HEAT SHOCK PROTEIN HSLJ"/>
    <property type="match status" value="1"/>
</dbReference>
<dbReference type="InterPro" id="IPR053147">
    <property type="entry name" value="Hsp_HslJ-like"/>
</dbReference>
<dbReference type="RefSeq" id="WP_271021298.1">
    <property type="nucleotide sequence ID" value="NZ_JAQHXR010000002.1"/>
</dbReference>
<organism evidence="2 3">
    <name type="scientific">Helicobacter ibis</name>
    <dbReference type="NCBI Taxonomy" id="2962633"/>
    <lineage>
        <taxon>Bacteria</taxon>
        <taxon>Pseudomonadati</taxon>
        <taxon>Campylobacterota</taxon>
        <taxon>Epsilonproteobacteria</taxon>
        <taxon>Campylobacterales</taxon>
        <taxon>Helicobacteraceae</taxon>
        <taxon>Helicobacter</taxon>
    </lineage>
</organism>
<evidence type="ECO:0000313" key="3">
    <source>
        <dbReference type="Proteomes" id="UP001210261"/>
    </source>
</evidence>